<keyword evidence="1" id="KW-0812">Transmembrane</keyword>
<feature type="transmembrane region" description="Helical" evidence="1">
    <location>
        <begin position="318"/>
        <end position="341"/>
    </location>
</feature>
<dbReference type="GO" id="GO:0016747">
    <property type="term" value="F:acyltransferase activity, transferring groups other than amino-acyl groups"/>
    <property type="evidence" value="ECO:0007669"/>
    <property type="project" value="InterPro"/>
</dbReference>
<keyword evidence="4" id="KW-0012">Acyltransferase</keyword>
<protein>
    <submittedName>
        <fullName evidence="4">Acyltransferase</fullName>
    </submittedName>
</protein>
<reference evidence="3 5" key="1">
    <citation type="submission" date="2015-11" db="EMBL/GenBank/DDBJ databases">
        <title>Genomic analysis of 38 Legionella species identifies large and diverse effector repertoires.</title>
        <authorList>
            <person name="Burstein D."/>
            <person name="Amaro F."/>
            <person name="Zusman T."/>
            <person name="Lifshitz Z."/>
            <person name="Cohen O."/>
            <person name="Gilbert J.A."/>
            <person name="Pupko T."/>
            <person name="Shuman H.A."/>
            <person name="Segal G."/>
        </authorList>
    </citation>
    <scope>NUCLEOTIDE SEQUENCE [LARGE SCALE GENOMIC DNA]</scope>
    <source>
        <strain evidence="3 5">CDC#1407-AL-14</strain>
    </source>
</reference>
<feature type="transmembrane region" description="Helical" evidence="1">
    <location>
        <begin position="78"/>
        <end position="99"/>
    </location>
</feature>
<dbReference type="PANTHER" id="PTHR23028">
    <property type="entry name" value="ACETYLTRANSFERASE"/>
    <property type="match status" value="1"/>
</dbReference>
<dbReference type="Pfam" id="PF01757">
    <property type="entry name" value="Acyl_transf_3"/>
    <property type="match status" value="1"/>
</dbReference>
<dbReference type="OrthoDB" id="9767863at2"/>
<sequence>MPSSADTPQYLPSEHYYLFAHVLRGLASAIVFLGAHLLGHFWLNHPAVCQLLGLHVCEAAPYPPELVSIVNDTGWFRYSHFGVSLFFLISGFVIPFSLIKYSRKQFLITRFFRIYPTYWAAFFFALIALLLFHRGQLWISSFDILAQLTLTRDLFWVPSLDAISWTLQIEIKFYLLCALFSSLLVSGKKVHFLALVIGLSISGFLLLRTLSGLDVQPEKWALSVSWYGLAHALGNSAFYIIYMLMGTCFNWHCRKFLSTRQLSAFLLFFFLLFMLLWSMSDYQSQFYPGTFNYGLALMIFAIAYSFRHRSSAPAIFIWLGNISYPLYAVHLLPSYALIYWLTYQKHIPATIAVLLASIIAICMALLLHRWIELPSNDFGKRLADTKLNCDNP</sequence>
<dbReference type="EMBL" id="UGNW01000001">
    <property type="protein sequence ID" value="STX30281.1"/>
    <property type="molecule type" value="Genomic_DNA"/>
</dbReference>
<feature type="transmembrane region" description="Helical" evidence="1">
    <location>
        <begin position="286"/>
        <end position="306"/>
    </location>
</feature>
<feature type="transmembrane region" description="Helical" evidence="1">
    <location>
        <begin position="262"/>
        <end position="280"/>
    </location>
</feature>
<feature type="transmembrane region" description="Helical" evidence="1">
    <location>
        <begin position="111"/>
        <end position="132"/>
    </location>
</feature>
<accession>A0A378I6K6</accession>
<evidence type="ECO:0000313" key="6">
    <source>
        <dbReference type="Proteomes" id="UP000255066"/>
    </source>
</evidence>
<dbReference type="Proteomes" id="UP000255066">
    <property type="component" value="Unassembled WGS sequence"/>
</dbReference>
<evidence type="ECO:0000259" key="2">
    <source>
        <dbReference type="Pfam" id="PF01757"/>
    </source>
</evidence>
<evidence type="ECO:0000313" key="4">
    <source>
        <dbReference type="EMBL" id="STX30281.1"/>
    </source>
</evidence>
<dbReference type="STRING" id="28083.Lbir_2266"/>
<evidence type="ECO:0000313" key="5">
    <source>
        <dbReference type="Proteomes" id="UP000054735"/>
    </source>
</evidence>
<dbReference type="InterPro" id="IPR050879">
    <property type="entry name" value="Acyltransferase_3"/>
</dbReference>
<dbReference type="RefSeq" id="WP_058524277.1">
    <property type="nucleotide sequence ID" value="NZ_CAAAHV010000020.1"/>
</dbReference>
<dbReference type="GO" id="GO:0000271">
    <property type="term" value="P:polysaccharide biosynthetic process"/>
    <property type="evidence" value="ECO:0007669"/>
    <property type="project" value="TreeGrafter"/>
</dbReference>
<dbReference type="Proteomes" id="UP000054735">
    <property type="component" value="Unassembled WGS sequence"/>
</dbReference>
<feature type="transmembrane region" description="Helical" evidence="1">
    <location>
        <begin position="162"/>
        <end position="185"/>
    </location>
</feature>
<dbReference type="EMBL" id="LNXT01000044">
    <property type="protein sequence ID" value="KTC68733.1"/>
    <property type="molecule type" value="Genomic_DNA"/>
</dbReference>
<dbReference type="AlphaFoldDB" id="A0A378I6K6"/>
<feature type="transmembrane region" description="Helical" evidence="1">
    <location>
        <begin position="192"/>
        <end position="210"/>
    </location>
</feature>
<gene>
    <name evidence="3" type="ORF">Lbir_2266</name>
    <name evidence="4" type="ORF">NCTC12437_00034</name>
</gene>
<keyword evidence="5" id="KW-1185">Reference proteome</keyword>
<evidence type="ECO:0000256" key="1">
    <source>
        <dbReference type="SAM" id="Phobius"/>
    </source>
</evidence>
<dbReference type="InterPro" id="IPR002656">
    <property type="entry name" value="Acyl_transf_3_dom"/>
</dbReference>
<keyword evidence="1" id="KW-0472">Membrane</keyword>
<organism evidence="4 6">
    <name type="scientific">Legionella birminghamensis</name>
    <dbReference type="NCBI Taxonomy" id="28083"/>
    <lineage>
        <taxon>Bacteria</taxon>
        <taxon>Pseudomonadati</taxon>
        <taxon>Pseudomonadota</taxon>
        <taxon>Gammaproteobacteria</taxon>
        <taxon>Legionellales</taxon>
        <taxon>Legionellaceae</taxon>
        <taxon>Legionella</taxon>
    </lineage>
</organism>
<reference evidence="4 6" key="2">
    <citation type="submission" date="2018-06" db="EMBL/GenBank/DDBJ databases">
        <authorList>
            <consortium name="Pathogen Informatics"/>
            <person name="Doyle S."/>
        </authorList>
    </citation>
    <scope>NUCLEOTIDE SEQUENCE [LARGE SCALE GENOMIC DNA]</scope>
    <source>
        <strain evidence="4 6">NCTC12437</strain>
    </source>
</reference>
<dbReference type="GO" id="GO:0016020">
    <property type="term" value="C:membrane"/>
    <property type="evidence" value="ECO:0007669"/>
    <property type="project" value="TreeGrafter"/>
</dbReference>
<feature type="transmembrane region" description="Helical" evidence="1">
    <location>
        <begin position="230"/>
        <end position="250"/>
    </location>
</feature>
<keyword evidence="4" id="KW-0808">Transferase</keyword>
<evidence type="ECO:0000313" key="3">
    <source>
        <dbReference type="EMBL" id="KTC68733.1"/>
    </source>
</evidence>
<feature type="transmembrane region" description="Helical" evidence="1">
    <location>
        <begin position="21"/>
        <end position="43"/>
    </location>
</feature>
<name>A0A378I6K6_9GAMM</name>
<feature type="transmembrane region" description="Helical" evidence="1">
    <location>
        <begin position="347"/>
        <end position="367"/>
    </location>
</feature>
<keyword evidence="1" id="KW-1133">Transmembrane helix</keyword>
<proteinExistence type="predicted"/>
<feature type="domain" description="Acyltransferase 3" evidence="2">
    <location>
        <begin position="53"/>
        <end position="365"/>
    </location>
</feature>
<dbReference type="PANTHER" id="PTHR23028:SF53">
    <property type="entry name" value="ACYL_TRANSF_3 DOMAIN-CONTAINING PROTEIN"/>
    <property type="match status" value="1"/>
</dbReference>